<protein>
    <submittedName>
        <fullName evidence="2">Murein L,D-transpeptidase catalytic domain family protein</fullName>
    </submittedName>
</protein>
<evidence type="ECO:0000313" key="3">
    <source>
        <dbReference type="Proteomes" id="UP000282977"/>
    </source>
</evidence>
<dbReference type="PANTHER" id="PTHR38477">
    <property type="entry name" value="HYPOTHETICAL EXPORTED PROTEIN"/>
    <property type="match status" value="1"/>
</dbReference>
<evidence type="ECO:0000313" key="2">
    <source>
        <dbReference type="EMBL" id="RVT40181.1"/>
    </source>
</evidence>
<dbReference type="OrthoDB" id="9815195at2"/>
<keyword evidence="1" id="KW-0732">Signal</keyword>
<dbReference type="InterPro" id="IPR006311">
    <property type="entry name" value="TAT_signal"/>
</dbReference>
<proteinExistence type="predicted"/>
<dbReference type="PROSITE" id="PS51318">
    <property type="entry name" value="TAT"/>
    <property type="match status" value="1"/>
</dbReference>
<feature type="chain" id="PRO_5019168628" evidence="1">
    <location>
        <begin position="27"/>
        <end position="222"/>
    </location>
</feature>
<comment type="caution">
    <text evidence="2">The sequence shown here is derived from an EMBL/GenBank/DDBJ whole genome shotgun (WGS) entry which is preliminary data.</text>
</comment>
<feature type="signal peptide" evidence="1">
    <location>
        <begin position="1"/>
        <end position="26"/>
    </location>
</feature>
<organism evidence="2 3">
    <name type="scientific">Sphingobium algorifonticola</name>
    <dbReference type="NCBI Taxonomy" id="2008318"/>
    <lineage>
        <taxon>Bacteria</taxon>
        <taxon>Pseudomonadati</taxon>
        <taxon>Pseudomonadota</taxon>
        <taxon>Alphaproteobacteria</taxon>
        <taxon>Sphingomonadales</taxon>
        <taxon>Sphingomonadaceae</taxon>
        <taxon>Sphingobium</taxon>
    </lineage>
</organism>
<reference evidence="2 3" key="1">
    <citation type="submission" date="2019-01" db="EMBL/GenBank/DDBJ databases">
        <authorList>
            <person name="Chen W.-M."/>
        </authorList>
    </citation>
    <scope>NUCLEOTIDE SEQUENCE [LARGE SCALE GENOMIC DNA]</scope>
    <source>
        <strain evidence="2 3">TLA-22</strain>
    </source>
</reference>
<dbReference type="AlphaFoldDB" id="A0A437J5Q5"/>
<accession>A0A437J5Q5</accession>
<dbReference type="RefSeq" id="WP_127691280.1">
    <property type="nucleotide sequence ID" value="NZ_RZUL01000004.1"/>
</dbReference>
<evidence type="ECO:0000256" key="1">
    <source>
        <dbReference type="SAM" id="SignalP"/>
    </source>
</evidence>
<gene>
    <name evidence="2" type="ORF">ENE74_12600</name>
</gene>
<dbReference type="Proteomes" id="UP000282977">
    <property type="component" value="Unassembled WGS sequence"/>
</dbReference>
<keyword evidence="3" id="KW-1185">Reference proteome</keyword>
<sequence length="222" mass="23315">MNRRAFTRLALSGAGLAALSPSMAAAALADVTDGTPQVPLPRPVPLVPGTGINLELLDRARAALDRHGPAFALRDRVALADFAMASKAMRFHIVDLIDGRTSSYLVSHGRGSDPDHSGWLQHFSNVPDSLATSAGAYKTGQIYDGVHGAAMRLIGLDPMNSNAEARAIVIHGAAYATEDHIARWGKLGRSEGCLAVAPHILPQVLGMLGPGRLVYADKITAA</sequence>
<dbReference type="InterPro" id="IPR032676">
    <property type="entry name" value="YkuD_2"/>
</dbReference>
<name>A0A437J5Q5_9SPHN</name>
<dbReference type="EMBL" id="RZUL01000004">
    <property type="protein sequence ID" value="RVT40181.1"/>
    <property type="molecule type" value="Genomic_DNA"/>
</dbReference>
<dbReference type="PANTHER" id="PTHR38477:SF1">
    <property type="entry name" value="MUREIN L,D-TRANSPEPTIDASE CATALYTIC DOMAIN FAMILY PROTEIN"/>
    <property type="match status" value="1"/>
</dbReference>
<dbReference type="Pfam" id="PF13645">
    <property type="entry name" value="YkuD_2"/>
    <property type="match status" value="1"/>
</dbReference>